<keyword evidence="3" id="KW-1185">Reference proteome</keyword>
<sequence>MEVNIQATTPTNKLIKLTKRHKSAANDVEHVTISEGLKQIPILMPLDKQKRNDVQAFVSLFNAPIYKKLFSKERQRRLGKPESRHRAKQLQLVQGLQQFEVALPVHEGLESPLLLSSLGISEDGPLPTNGHGVNNSPLPTNGHGHGDHLSNGAQVSGENVILTRNEQLAMLEKVNNLKKQLYLEAKEAMVNPDNSQAATKASFNFRQVEAMQKYYDFLFADSSVPSDTPYFQWKGHKFMSKKYVFRNVDMCLTQLENVLESRSMDVETHWKRIIKARMSTGMANWAKEILKSNSLLTWGQFKVLLKAKYSGSGAEERMAAVNMMKNLKLSAFQSIEAYLEAFNNLKEQAGATEDTLLVDHLLKGLDHEMYQGLDYIRDKNQRYC</sequence>
<evidence type="ECO:0000313" key="3">
    <source>
        <dbReference type="Proteomes" id="UP000054107"/>
    </source>
</evidence>
<feature type="region of interest" description="Disordered" evidence="1">
    <location>
        <begin position="125"/>
        <end position="153"/>
    </location>
</feature>
<proteinExistence type="predicted"/>
<evidence type="ECO:0000313" key="2">
    <source>
        <dbReference type="EMBL" id="CEP19817.1"/>
    </source>
</evidence>
<organism evidence="2 3">
    <name type="scientific">Parasitella parasitica</name>
    <dbReference type="NCBI Taxonomy" id="35722"/>
    <lineage>
        <taxon>Eukaryota</taxon>
        <taxon>Fungi</taxon>
        <taxon>Fungi incertae sedis</taxon>
        <taxon>Mucoromycota</taxon>
        <taxon>Mucoromycotina</taxon>
        <taxon>Mucoromycetes</taxon>
        <taxon>Mucorales</taxon>
        <taxon>Mucorineae</taxon>
        <taxon>Mucoraceae</taxon>
        <taxon>Parasitella</taxon>
    </lineage>
</organism>
<dbReference type="OrthoDB" id="2289375at2759"/>
<accession>A0A0B7NQT0</accession>
<dbReference type="AlphaFoldDB" id="A0A0B7NQT0"/>
<name>A0A0B7NQT0_9FUNG</name>
<dbReference type="EMBL" id="LN734107">
    <property type="protein sequence ID" value="CEP19817.1"/>
    <property type="molecule type" value="Genomic_DNA"/>
</dbReference>
<evidence type="ECO:0000256" key="1">
    <source>
        <dbReference type="SAM" id="MobiDB-lite"/>
    </source>
</evidence>
<gene>
    <name evidence="2" type="primary">PARPA_14134.1 scaffold 48217</name>
</gene>
<dbReference type="STRING" id="35722.A0A0B7NQT0"/>
<evidence type="ECO:0008006" key="4">
    <source>
        <dbReference type="Google" id="ProtNLM"/>
    </source>
</evidence>
<protein>
    <recommendedName>
        <fullName evidence="4">Retrotransposon gag domain-containing protein</fullName>
    </recommendedName>
</protein>
<dbReference type="Proteomes" id="UP000054107">
    <property type="component" value="Unassembled WGS sequence"/>
</dbReference>
<reference evidence="2 3" key="1">
    <citation type="submission" date="2014-09" db="EMBL/GenBank/DDBJ databases">
        <authorList>
            <person name="Ellenberger Sabrina"/>
        </authorList>
    </citation>
    <scope>NUCLEOTIDE SEQUENCE [LARGE SCALE GENOMIC DNA]</scope>
    <source>
        <strain evidence="2 3">CBS 412.66</strain>
    </source>
</reference>